<proteinExistence type="predicted"/>
<dbReference type="PROSITE" id="PS00028">
    <property type="entry name" value="ZINC_FINGER_C2H2_1"/>
    <property type="match status" value="2"/>
</dbReference>
<dbReference type="InterPro" id="IPR013087">
    <property type="entry name" value="Znf_C2H2_type"/>
</dbReference>
<comment type="subcellular location">
    <subcellularLocation>
        <location evidence="1">Nucleus</location>
    </subcellularLocation>
</comment>
<feature type="compositionally biased region" description="Polar residues" evidence="8">
    <location>
        <begin position="567"/>
        <end position="578"/>
    </location>
</feature>
<feature type="region of interest" description="Disordered" evidence="8">
    <location>
        <begin position="562"/>
        <end position="587"/>
    </location>
</feature>
<dbReference type="SMART" id="SM00355">
    <property type="entry name" value="ZnF_C2H2"/>
    <property type="match status" value="2"/>
</dbReference>
<gene>
    <name evidence="10" type="ORF">FVE85_2746</name>
</gene>
<name>A0A5J4YTG1_PORPP</name>
<dbReference type="SUPFAM" id="SSF57667">
    <property type="entry name" value="beta-beta-alpha zinc fingers"/>
    <property type="match status" value="1"/>
</dbReference>
<dbReference type="OrthoDB" id="8117402at2759"/>
<feature type="region of interest" description="Disordered" evidence="8">
    <location>
        <begin position="1"/>
        <end position="42"/>
    </location>
</feature>
<sequence>MGADRVYKHDGLGPGLNTRYMSSSGGSSGSSGDGGGEHNAMSWLAGDSEAEPHLLQTSAAPLETFGSLDLTTIFADIDQITHIDDTSRPNEAAAPEHADAGPSKPHSILKREARQLPPMIPVAPGPKFGFSRESTQPSMDLEHSDDEFSVDYLLDRIQDVIADEQVFEWLMASEPTVPVGVLLDDLNGLDYICSETWSSVDTASDVSARTAKHQTQDRVCIVPFASVENHVLVSVLQTAEPTFSRTPEKDALVRNKRRSESCDVSSGSDSESVLKRSRSGGLPASPPTIQRSASTSPQAPIHAVSHAVVRRSESEEIQFIQFLWSAARDRLTIRFESCAQAQGVRSAVAHLQRQPGDGEATIPSRLATVRAYAAKQLHTHCRTVADLEHATSAEHTWSEFQRMQGHVNDATGFVLEYTPARITRRKVQVERWSQVRSLRPRVAASNAQPSIWRMHSSPDPDSSARHGWLPDVLALKPEPSQTQGHMKSEAGIRTHSAEDWVRKTRPGSSVGAHKMSLGSTLNLQRARNSLVGNVVLVTSEGTGRVAAGTLATDDTIWLPARRAPPLSSGSTHTNSSTEENADASIGPGTPPAFPCHHCGKRFKRVHDRRRHELEIHSSDTVVECDICGVRMARKSNLMRHRQNVHGKK</sequence>
<evidence type="ECO:0000256" key="8">
    <source>
        <dbReference type="SAM" id="MobiDB-lite"/>
    </source>
</evidence>
<dbReference type="PANTHER" id="PTHR24394">
    <property type="entry name" value="ZINC FINGER PROTEIN"/>
    <property type="match status" value="1"/>
</dbReference>
<reference evidence="11" key="1">
    <citation type="journal article" date="2019" name="Nat. Commun.">
        <title>Expansion of phycobilisome linker gene families in mesophilic red algae.</title>
        <authorList>
            <person name="Lee J."/>
            <person name="Kim D."/>
            <person name="Bhattacharya D."/>
            <person name="Yoon H.S."/>
        </authorList>
    </citation>
    <scope>NUCLEOTIDE SEQUENCE [LARGE SCALE GENOMIC DNA]</scope>
    <source>
        <strain evidence="11">CCMP 1328</strain>
    </source>
</reference>
<evidence type="ECO:0000313" key="10">
    <source>
        <dbReference type="EMBL" id="KAA8494505.1"/>
    </source>
</evidence>
<evidence type="ECO:0000313" key="11">
    <source>
        <dbReference type="Proteomes" id="UP000324585"/>
    </source>
</evidence>
<comment type="caution">
    <text evidence="10">The sequence shown here is derived from an EMBL/GenBank/DDBJ whole genome shotgun (WGS) entry which is preliminary data.</text>
</comment>
<evidence type="ECO:0000256" key="4">
    <source>
        <dbReference type="ARBA" id="ARBA00022771"/>
    </source>
</evidence>
<accession>A0A5J4YTG1</accession>
<evidence type="ECO:0000256" key="6">
    <source>
        <dbReference type="ARBA" id="ARBA00023242"/>
    </source>
</evidence>
<dbReference type="InterPro" id="IPR036236">
    <property type="entry name" value="Znf_C2H2_sf"/>
</dbReference>
<keyword evidence="11" id="KW-1185">Reference proteome</keyword>
<dbReference type="AlphaFoldDB" id="A0A5J4YTG1"/>
<evidence type="ECO:0000256" key="5">
    <source>
        <dbReference type="ARBA" id="ARBA00022833"/>
    </source>
</evidence>
<keyword evidence="6" id="KW-0539">Nucleus</keyword>
<protein>
    <submittedName>
        <fullName evidence="10">Hydrogen peroxide stress regulator 1</fullName>
    </submittedName>
</protein>
<feature type="compositionally biased region" description="Basic and acidic residues" evidence="8">
    <location>
        <begin position="246"/>
        <end position="261"/>
    </location>
</feature>
<dbReference type="Proteomes" id="UP000324585">
    <property type="component" value="Unassembled WGS sequence"/>
</dbReference>
<dbReference type="EMBL" id="VRMN01000004">
    <property type="protein sequence ID" value="KAA8494505.1"/>
    <property type="molecule type" value="Genomic_DNA"/>
</dbReference>
<dbReference type="GO" id="GO:0005634">
    <property type="term" value="C:nucleus"/>
    <property type="evidence" value="ECO:0007669"/>
    <property type="project" value="UniProtKB-SubCell"/>
</dbReference>
<dbReference type="PANTHER" id="PTHR24394:SF44">
    <property type="entry name" value="ZINC FINGER PROTEIN 271-LIKE"/>
    <property type="match status" value="1"/>
</dbReference>
<evidence type="ECO:0000256" key="2">
    <source>
        <dbReference type="ARBA" id="ARBA00022723"/>
    </source>
</evidence>
<feature type="compositionally biased region" description="Low complexity" evidence="8">
    <location>
        <begin position="262"/>
        <end position="271"/>
    </location>
</feature>
<feature type="domain" description="C2H2-type" evidence="9">
    <location>
        <begin position="593"/>
        <end position="621"/>
    </location>
</feature>
<keyword evidence="2" id="KW-0479">Metal-binding</keyword>
<feature type="compositionally biased region" description="Polar residues" evidence="8">
    <location>
        <begin position="287"/>
        <end position="298"/>
    </location>
</feature>
<feature type="compositionally biased region" description="Basic and acidic residues" evidence="8">
    <location>
        <begin position="1"/>
        <end position="11"/>
    </location>
</feature>
<evidence type="ECO:0000256" key="3">
    <source>
        <dbReference type="ARBA" id="ARBA00022737"/>
    </source>
</evidence>
<dbReference type="Gene3D" id="3.30.160.60">
    <property type="entry name" value="Classic Zinc Finger"/>
    <property type="match status" value="1"/>
</dbReference>
<organism evidence="10 11">
    <name type="scientific">Porphyridium purpureum</name>
    <name type="common">Red alga</name>
    <name type="synonym">Porphyridium cruentum</name>
    <dbReference type="NCBI Taxonomy" id="35688"/>
    <lineage>
        <taxon>Eukaryota</taxon>
        <taxon>Rhodophyta</taxon>
        <taxon>Bangiophyceae</taxon>
        <taxon>Porphyridiales</taxon>
        <taxon>Porphyridiaceae</taxon>
        <taxon>Porphyridium</taxon>
    </lineage>
</organism>
<evidence type="ECO:0000259" key="9">
    <source>
        <dbReference type="PROSITE" id="PS50157"/>
    </source>
</evidence>
<keyword evidence="3" id="KW-0677">Repeat</keyword>
<evidence type="ECO:0000256" key="1">
    <source>
        <dbReference type="ARBA" id="ARBA00004123"/>
    </source>
</evidence>
<evidence type="ECO:0000256" key="7">
    <source>
        <dbReference type="PROSITE-ProRule" id="PRU00042"/>
    </source>
</evidence>
<dbReference type="GO" id="GO:0000981">
    <property type="term" value="F:DNA-binding transcription factor activity, RNA polymerase II-specific"/>
    <property type="evidence" value="ECO:0007669"/>
    <property type="project" value="TreeGrafter"/>
</dbReference>
<keyword evidence="5" id="KW-0862">Zinc</keyword>
<feature type="region of interest" description="Disordered" evidence="8">
    <location>
        <begin position="246"/>
        <end position="300"/>
    </location>
</feature>
<feature type="domain" description="C2H2-type" evidence="9">
    <location>
        <begin position="622"/>
        <end position="648"/>
    </location>
</feature>
<dbReference type="PROSITE" id="PS50157">
    <property type="entry name" value="ZINC_FINGER_C2H2_2"/>
    <property type="match status" value="2"/>
</dbReference>
<dbReference type="GO" id="GO:0008270">
    <property type="term" value="F:zinc ion binding"/>
    <property type="evidence" value="ECO:0007669"/>
    <property type="project" value="UniProtKB-KW"/>
</dbReference>
<keyword evidence="4 7" id="KW-0863">Zinc-finger</keyword>